<name>A0A392U8N0_9FABA</name>
<proteinExistence type="predicted"/>
<feature type="non-terminal residue" evidence="2">
    <location>
        <position position="1"/>
    </location>
</feature>
<accession>A0A392U8N0</accession>
<comment type="caution">
    <text evidence="2">The sequence shown here is derived from an EMBL/GenBank/DDBJ whole genome shotgun (WGS) entry which is preliminary data.</text>
</comment>
<evidence type="ECO:0000313" key="2">
    <source>
        <dbReference type="EMBL" id="MCI69398.1"/>
    </source>
</evidence>
<evidence type="ECO:0000256" key="1">
    <source>
        <dbReference type="SAM" id="Phobius"/>
    </source>
</evidence>
<keyword evidence="1" id="KW-0812">Transmembrane</keyword>
<keyword evidence="1" id="KW-1133">Transmembrane helix</keyword>
<dbReference type="Proteomes" id="UP000265520">
    <property type="component" value="Unassembled WGS sequence"/>
</dbReference>
<organism evidence="2 3">
    <name type="scientific">Trifolium medium</name>
    <dbReference type="NCBI Taxonomy" id="97028"/>
    <lineage>
        <taxon>Eukaryota</taxon>
        <taxon>Viridiplantae</taxon>
        <taxon>Streptophyta</taxon>
        <taxon>Embryophyta</taxon>
        <taxon>Tracheophyta</taxon>
        <taxon>Spermatophyta</taxon>
        <taxon>Magnoliopsida</taxon>
        <taxon>eudicotyledons</taxon>
        <taxon>Gunneridae</taxon>
        <taxon>Pentapetalae</taxon>
        <taxon>rosids</taxon>
        <taxon>fabids</taxon>
        <taxon>Fabales</taxon>
        <taxon>Fabaceae</taxon>
        <taxon>Papilionoideae</taxon>
        <taxon>50 kb inversion clade</taxon>
        <taxon>NPAAA clade</taxon>
        <taxon>Hologalegina</taxon>
        <taxon>IRL clade</taxon>
        <taxon>Trifolieae</taxon>
        <taxon>Trifolium</taxon>
    </lineage>
</organism>
<feature type="transmembrane region" description="Helical" evidence="1">
    <location>
        <begin position="7"/>
        <end position="23"/>
    </location>
</feature>
<keyword evidence="1" id="KW-0472">Membrane</keyword>
<dbReference type="AlphaFoldDB" id="A0A392U8N0"/>
<sequence>CCSNCSILLFSTCDLVLLCYARIVLLYDLVSALFCSHGSVMFSLVLFLKEFFASWF</sequence>
<reference evidence="2 3" key="1">
    <citation type="journal article" date="2018" name="Front. Plant Sci.">
        <title>Red Clover (Trifolium pratense) and Zigzag Clover (T. medium) - A Picture of Genomic Similarities and Differences.</title>
        <authorList>
            <person name="Dluhosova J."/>
            <person name="Istvanek J."/>
            <person name="Nedelnik J."/>
            <person name="Repkova J."/>
        </authorList>
    </citation>
    <scope>NUCLEOTIDE SEQUENCE [LARGE SCALE GENOMIC DNA]</scope>
    <source>
        <strain evidence="3">cv. 10/8</strain>
        <tissue evidence="2">Leaf</tissue>
    </source>
</reference>
<dbReference type="EMBL" id="LXQA010755238">
    <property type="protein sequence ID" value="MCI69398.1"/>
    <property type="molecule type" value="Genomic_DNA"/>
</dbReference>
<protein>
    <submittedName>
        <fullName evidence="2">Uncharacterized protein</fullName>
    </submittedName>
</protein>
<feature type="transmembrane region" description="Helical" evidence="1">
    <location>
        <begin position="29"/>
        <end position="48"/>
    </location>
</feature>
<keyword evidence="3" id="KW-1185">Reference proteome</keyword>
<evidence type="ECO:0000313" key="3">
    <source>
        <dbReference type="Proteomes" id="UP000265520"/>
    </source>
</evidence>